<dbReference type="InterPro" id="IPR011021">
    <property type="entry name" value="Arrestin-like_N"/>
</dbReference>
<proteinExistence type="predicted"/>
<dbReference type="InterPro" id="IPR014756">
    <property type="entry name" value="Ig_E-set"/>
</dbReference>
<dbReference type="VEuPathDB" id="FungiDB:GW608_A01815"/>
<dbReference type="GO" id="GO:0030674">
    <property type="term" value="F:protein-macromolecule adaptor activity"/>
    <property type="evidence" value="ECO:0007669"/>
    <property type="project" value="TreeGrafter"/>
</dbReference>
<organism evidence="3 4">
    <name type="scientific">Candida glabrata</name>
    <name type="common">Yeast</name>
    <name type="synonym">Torulopsis glabrata</name>
    <dbReference type="NCBI Taxonomy" id="5478"/>
    <lineage>
        <taxon>Eukaryota</taxon>
        <taxon>Fungi</taxon>
        <taxon>Dikarya</taxon>
        <taxon>Ascomycota</taxon>
        <taxon>Saccharomycotina</taxon>
        <taxon>Saccharomycetes</taxon>
        <taxon>Saccharomycetales</taxon>
        <taxon>Saccharomycetaceae</taxon>
        <taxon>Nakaseomyces</taxon>
    </lineage>
</organism>
<dbReference type="EMBL" id="LLZZ01000165">
    <property type="protein sequence ID" value="KTA96908.1"/>
    <property type="molecule type" value="Genomic_DNA"/>
</dbReference>
<dbReference type="Proteomes" id="UP000054886">
    <property type="component" value="Unassembled WGS sequence"/>
</dbReference>
<dbReference type="PANTHER" id="PTHR11188:SF17">
    <property type="entry name" value="FI21816P1"/>
    <property type="match status" value="1"/>
</dbReference>
<dbReference type="InterPro" id="IPR050357">
    <property type="entry name" value="Arrestin_domain-protein"/>
</dbReference>
<evidence type="ECO:0000256" key="1">
    <source>
        <dbReference type="SAM" id="MobiDB-lite"/>
    </source>
</evidence>
<dbReference type="GO" id="GO:0005829">
    <property type="term" value="C:cytosol"/>
    <property type="evidence" value="ECO:0007669"/>
    <property type="project" value="TreeGrafter"/>
</dbReference>
<dbReference type="InterPro" id="IPR011022">
    <property type="entry name" value="Arrestin_C-like"/>
</dbReference>
<evidence type="ECO:0000259" key="2">
    <source>
        <dbReference type="SMART" id="SM01017"/>
    </source>
</evidence>
<dbReference type="SUPFAM" id="SSF81296">
    <property type="entry name" value="E set domains"/>
    <property type="match status" value="1"/>
</dbReference>
<dbReference type="VEuPathDB" id="FungiDB:B1J91_A02046g"/>
<dbReference type="Pfam" id="PF00339">
    <property type="entry name" value="Arrestin_N"/>
    <property type="match status" value="1"/>
</dbReference>
<comment type="caution">
    <text evidence="3">The sequence shown here is derived from an EMBL/GenBank/DDBJ whole genome shotgun (WGS) entry which is preliminary data.</text>
</comment>
<feature type="domain" description="Arrestin C-terminal-like" evidence="2">
    <location>
        <begin position="237"/>
        <end position="406"/>
    </location>
</feature>
<dbReference type="PANTHER" id="PTHR11188">
    <property type="entry name" value="ARRESTIN DOMAIN CONTAINING PROTEIN"/>
    <property type="match status" value="1"/>
</dbReference>
<dbReference type="VEuPathDB" id="FungiDB:CAGL0A02046g"/>
<evidence type="ECO:0000313" key="4">
    <source>
        <dbReference type="Proteomes" id="UP000054886"/>
    </source>
</evidence>
<dbReference type="GO" id="GO:0002092">
    <property type="term" value="P:positive regulation of receptor internalization"/>
    <property type="evidence" value="ECO:0007669"/>
    <property type="project" value="EnsemblFungi"/>
</dbReference>
<reference evidence="3 4" key="1">
    <citation type="submission" date="2015-10" db="EMBL/GenBank/DDBJ databases">
        <title>Draft genomes sequences of Candida glabrata isolates 1A, 1B, 2A, 2B, 3A and 3B.</title>
        <authorList>
            <person name="Haavelsrud O.E."/>
            <person name="Gaustad P."/>
        </authorList>
    </citation>
    <scope>NUCLEOTIDE SEQUENCE [LARGE SCALE GENOMIC DNA]</scope>
    <source>
        <strain evidence="3">910700640</strain>
    </source>
</reference>
<protein>
    <submittedName>
        <fullName evidence="3">Protein ROD1</fullName>
    </submittedName>
</protein>
<dbReference type="VEuPathDB" id="FungiDB:GVI51_A01793"/>
<dbReference type="InterPro" id="IPR014752">
    <property type="entry name" value="Arrestin-like_C"/>
</dbReference>
<dbReference type="GO" id="GO:0071444">
    <property type="term" value="P:cellular response to pheromone"/>
    <property type="evidence" value="ECO:0007669"/>
    <property type="project" value="EnsemblFungi"/>
</dbReference>
<dbReference type="GO" id="GO:0070086">
    <property type="term" value="P:ubiquitin-dependent endocytosis"/>
    <property type="evidence" value="ECO:0007669"/>
    <property type="project" value="TreeGrafter"/>
</dbReference>
<name>A0A0W0CBV1_CANGB</name>
<dbReference type="VEuPathDB" id="FungiDB:GWK60_A01859"/>
<sequence length="776" mass="86265">MVVSKNSSSRDPLLFDIRLQSTEDGIILLKGSPEEASSIFLSGTIVVSVQQPIYIKNLTLRLNGRILMHVPITTNTPKGSYTRYTKFQKRFYHHQWDDFNIKNYFANLYDNYGKAAIESESNVSKEERRATENLLKRKRAKSTNSILSFTGTSSNASSNYHTLVRGNYEFPFTAILPGSLTESVEGHPNATVMYYLEAVIERPKQSDLISKKHLRVIRTLRPDALELTETISVDNTWPEKVEYSISIPSKAVPIGSSSPIDISITPLMKGLKLGPVKVQLVEVGQLCSATGVSSLDDRLVSKTKIKDPFGHLAKLRKKKYTAKSLTDPNFNTGSDDDSDMDFQDKWDINTTIEIPPNLLACVQDCTVLNNVKIRHKLKFVICLINPDGHMSELRASLPIQLFISPFVPIKTKSPEAIERDIKLYGTNYANGSCRPTITIGRSSGNNSPIIQQESTFSNNDNSGPSENEDLIFSKSLSAVELSSMNVNTSESVSSLNGLMVPPNYANHVYDRLWNGRMSPVDVVQKDTEPSFSPDNRSGYSTPVANRNNFNVEQLQGSLQNLVIENEQEGTNENETQQLTAIQQDMLLASPSLEPDYVHISRSASFSRLASSASLKSDWQVKDLTSVPSYDRAMKSDLVGDDLPPAYPDEDNQDSKDAIVLERPQFIHQKSNSSLNVPGRRYSHNFSRSNNSSSTSLNNLSMATSGYGQNLGVNNYNKGSTASKKFAFEMTPVDSNHNFEESHSSIPMERASSRASLNSNHRSGSFASLVELFTKKR</sequence>
<dbReference type="AlphaFoldDB" id="A0A0W0CBV1"/>
<dbReference type="Gene3D" id="2.60.40.640">
    <property type="match status" value="1"/>
</dbReference>
<dbReference type="GO" id="GO:0031625">
    <property type="term" value="F:ubiquitin protein ligase binding"/>
    <property type="evidence" value="ECO:0007669"/>
    <property type="project" value="EnsemblFungi"/>
</dbReference>
<evidence type="ECO:0000313" key="3">
    <source>
        <dbReference type="EMBL" id="KTA96908.1"/>
    </source>
</evidence>
<dbReference type="GO" id="GO:0005886">
    <property type="term" value="C:plasma membrane"/>
    <property type="evidence" value="ECO:0007669"/>
    <property type="project" value="TreeGrafter"/>
</dbReference>
<dbReference type="GO" id="GO:0000747">
    <property type="term" value="P:conjugation with cellular fusion"/>
    <property type="evidence" value="ECO:0007669"/>
    <property type="project" value="EnsemblFungi"/>
</dbReference>
<dbReference type="Pfam" id="PF02752">
    <property type="entry name" value="Arrestin_C"/>
    <property type="match status" value="1"/>
</dbReference>
<accession>A0A0W0CBV1</accession>
<feature type="region of interest" description="Disordered" evidence="1">
    <location>
        <begin position="737"/>
        <end position="760"/>
    </location>
</feature>
<gene>
    <name evidence="3" type="ORF">AO440_000076</name>
</gene>
<dbReference type="SMART" id="SM01017">
    <property type="entry name" value="Arrestin_C"/>
    <property type="match status" value="1"/>
</dbReference>